<proteinExistence type="predicted"/>
<keyword evidence="2" id="KW-0503">Monooxygenase</keyword>
<accession>A0A927MJF4</accession>
<protein>
    <submittedName>
        <fullName evidence="2">Heme-degrading monooxygenase HmoA</fullName>
    </submittedName>
</protein>
<evidence type="ECO:0000313" key="3">
    <source>
        <dbReference type="Proteomes" id="UP000658225"/>
    </source>
</evidence>
<gene>
    <name evidence="2" type="ORF">H4683_002075</name>
</gene>
<dbReference type="EMBL" id="JADBEL010000010">
    <property type="protein sequence ID" value="MBE1554976.1"/>
    <property type="molecule type" value="Genomic_DNA"/>
</dbReference>
<organism evidence="2 3">
    <name type="scientific">Sporosarcina limicola</name>
    <dbReference type="NCBI Taxonomy" id="34101"/>
    <lineage>
        <taxon>Bacteria</taxon>
        <taxon>Bacillati</taxon>
        <taxon>Bacillota</taxon>
        <taxon>Bacilli</taxon>
        <taxon>Bacillales</taxon>
        <taxon>Caryophanaceae</taxon>
        <taxon>Sporosarcina</taxon>
    </lineage>
</organism>
<evidence type="ECO:0000313" key="2">
    <source>
        <dbReference type="EMBL" id="MBE1554976.1"/>
    </source>
</evidence>
<dbReference type="SUPFAM" id="SSF54909">
    <property type="entry name" value="Dimeric alpha+beta barrel"/>
    <property type="match status" value="1"/>
</dbReference>
<keyword evidence="3" id="KW-1185">Reference proteome</keyword>
<dbReference type="InterPro" id="IPR050404">
    <property type="entry name" value="Heme-degrading_MO"/>
</dbReference>
<keyword evidence="2" id="KW-0560">Oxidoreductase</keyword>
<dbReference type="PROSITE" id="PS51725">
    <property type="entry name" value="ABM"/>
    <property type="match status" value="1"/>
</dbReference>
<evidence type="ECO:0000259" key="1">
    <source>
        <dbReference type="PROSITE" id="PS51725"/>
    </source>
</evidence>
<dbReference type="GO" id="GO:0004497">
    <property type="term" value="F:monooxygenase activity"/>
    <property type="evidence" value="ECO:0007669"/>
    <property type="project" value="UniProtKB-KW"/>
</dbReference>
<dbReference type="Proteomes" id="UP000658225">
    <property type="component" value="Unassembled WGS sequence"/>
</dbReference>
<dbReference type="PANTHER" id="PTHR34474:SF2">
    <property type="entry name" value="SIGNAL TRANSDUCTION PROTEIN TRAP"/>
    <property type="match status" value="1"/>
</dbReference>
<name>A0A927MJF4_9BACL</name>
<dbReference type="AlphaFoldDB" id="A0A927MJF4"/>
<dbReference type="PANTHER" id="PTHR34474">
    <property type="entry name" value="SIGNAL TRANSDUCTION PROTEIN TRAP"/>
    <property type="match status" value="1"/>
</dbReference>
<dbReference type="RefSeq" id="WP_192598724.1">
    <property type="nucleotide sequence ID" value="NZ_JADBEL010000010.1"/>
</dbReference>
<feature type="domain" description="ABM" evidence="1">
    <location>
        <begin position="66"/>
        <end position="154"/>
    </location>
</feature>
<dbReference type="InterPro" id="IPR011008">
    <property type="entry name" value="Dimeric_a/b-barrel"/>
</dbReference>
<dbReference type="Gene3D" id="3.30.70.100">
    <property type="match status" value="1"/>
</dbReference>
<sequence>MNIFLTSGTPEFMEKMKEKHAEKNMFVMYGAGNSLLLHETEKKTVFQVPRRYEVIGSSGTLQKNGYFVFNNIPVSDEGRPVFEHRFQSRTNAIDDEPGFIAFRLLRPLDSDTYIVLTEWSDSSYFTSWKNSSAFKRSHAEDTTAVGANSIAHIFSGAAYVTTYQMKKKEEEKT</sequence>
<dbReference type="InterPro" id="IPR007138">
    <property type="entry name" value="ABM_dom"/>
</dbReference>
<dbReference type="Pfam" id="PF03992">
    <property type="entry name" value="ABM"/>
    <property type="match status" value="1"/>
</dbReference>
<comment type="caution">
    <text evidence="2">The sequence shown here is derived from an EMBL/GenBank/DDBJ whole genome shotgun (WGS) entry which is preliminary data.</text>
</comment>
<reference evidence="2" key="1">
    <citation type="submission" date="2020-10" db="EMBL/GenBank/DDBJ databases">
        <title>Genomic Encyclopedia of Type Strains, Phase IV (KMG-IV): sequencing the most valuable type-strain genomes for metagenomic binning, comparative biology and taxonomic classification.</title>
        <authorList>
            <person name="Goeker M."/>
        </authorList>
    </citation>
    <scope>NUCLEOTIDE SEQUENCE</scope>
    <source>
        <strain evidence="2">DSM 13886</strain>
    </source>
</reference>